<organism evidence="3 4">
    <name type="scientific">Sulfitobacter alexandrii</name>
    <dbReference type="NCBI Taxonomy" id="1917485"/>
    <lineage>
        <taxon>Bacteria</taxon>
        <taxon>Pseudomonadati</taxon>
        <taxon>Pseudomonadota</taxon>
        <taxon>Alphaproteobacteria</taxon>
        <taxon>Rhodobacterales</taxon>
        <taxon>Roseobacteraceae</taxon>
        <taxon>Sulfitobacter</taxon>
    </lineage>
</organism>
<dbReference type="KEGG" id="suam:BOO69_11880"/>
<dbReference type="EMBL" id="CP018076">
    <property type="protein sequence ID" value="APE44030.1"/>
    <property type="molecule type" value="Genomic_DNA"/>
</dbReference>
<sequence>MNALFLAFAHLRWTWVRSTVLVIVGALILSVPMVTQVLLRGSEDALTRRAEATPLVLGARGSQTDLVMNAVYFSADRAPPVTRAAEDAVWDSGLALPIPLHTAFQSNGARIVGTSLDYFDFRGLKVETGRQIALLGEAVLGAQVAERLGLGPGDTVVSAPENLFDLDGIYPLELEITGVLAPTGTPDDEAIFTDIKTSWVIAGIGHGHDDVVVADDQGNVTANAAITEFQRITPENIDSFHFHGAASDYPLSAVVVVPDDARSGTILRGRYLDPENPVQVTVPAEVVAGLVDRIFRIAALLDAVTLVIGIAALGAVGLALYLAWTLRAPEMQTARRLGAGRFVIGQLALAEIAILLVLSTGLAAAIVTFVTRRSDGIVSWLLAM</sequence>
<keyword evidence="1" id="KW-0472">Membrane</keyword>
<feature type="transmembrane region" description="Helical" evidence="1">
    <location>
        <begin position="344"/>
        <end position="370"/>
    </location>
</feature>
<keyword evidence="1" id="KW-0812">Transmembrane</keyword>
<dbReference type="Proteomes" id="UP000181897">
    <property type="component" value="Chromosome"/>
</dbReference>
<reference evidence="3 4" key="1">
    <citation type="submission" date="2016-11" db="EMBL/GenBank/DDBJ databases">
        <title>Complete genome sequence of Sulfitobacter sp. AM1-D1, a toxic bacteria associated with marine dinoflagellate Alexandrium minutum in East China Sea.</title>
        <authorList>
            <person name="Yang Q."/>
            <person name="Zhang X."/>
            <person name="Tian X."/>
        </authorList>
    </citation>
    <scope>NUCLEOTIDE SEQUENCE [LARGE SCALE GENOMIC DNA]</scope>
    <source>
        <strain evidence="3 4">AM1-D1</strain>
    </source>
</reference>
<dbReference type="InterPro" id="IPR025857">
    <property type="entry name" value="MacB_PCD"/>
</dbReference>
<dbReference type="AlphaFoldDB" id="A0A1J0WIP5"/>
<dbReference type="InterPro" id="IPR051125">
    <property type="entry name" value="ABC-4/HrtB_transporter"/>
</dbReference>
<evidence type="ECO:0000313" key="3">
    <source>
        <dbReference type="EMBL" id="APE44030.1"/>
    </source>
</evidence>
<gene>
    <name evidence="3" type="ORF">BOO69_11880</name>
</gene>
<dbReference type="STRING" id="1917485.BOO69_11880"/>
<evidence type="ECO:0000256" key="1">
    <source>
        <dbReference type="SAM" id="Phobius"/>
    </source>
</evidence>
<evidence type="ECO:0000259" key="2">
    <source>
        <dbReference type="Pfam" id="PF12704"/>
    </source>
</evidence>
<feature type="transmembrane region" description="Helical" evidence="1">
    <location>
        <begin position="303"/>
        <end position="324"/>
    </location>
</feature>
<proteinExistence type="predicted"/>
<keyword evidence="1" id="KW-1133">Transmembrane helix</keyword>
<dbReference type="RefSeq" id="WP_071972367.1">
    <property type="nucleotide sequence ID" value="NZ_CP018076.1"/>
</dbReference>
<keyword evidence="4" id="KW-1185">Reference proteome</keyword>
<protein>
    <recommendedName>
        <fullName evidence="2">MacB-like periplasmic core domain-containing protein</fullName>
    </recommendedName>
</protein>
<name>A0A1J0WIP5_9RHOB</name>
<dbReference type="OrthoDB" id="9784014at2"/>
<evidence type="ECO:0000313" key="4">
    <source>
        <dbReference type="Proteomes" id="UP000181897"/>
    </source>
</evidence>
<feature type="domain" description="MacB-like periplasmic core" evidence="2">
    <location>
        <begin position="61"/>
        <end position="213"/>
    </location>
</feature>
<dbReference type="PANTHER" id="PTHR43738:SF2">
    <property type="entry name" value="ABC TRANSPORTER PERMEASE"/>
    <property type="match status" value="1"/>
</dbReference>
<accession>A0A1J0WIP5</accession>
<feature type="transmembrane region" description="Helical" evidence="1">
    <location>
        <begin position="20"/>
        <end position="39"/>
    </location>
</feature>
<dbReference type="PANTHER" id="PTHR43738">
    <property type="entry name" value="ABC TRANSPORTER, MEMBRANE PROTEIN"/>
    <property type="match status" value="1"/>
</dbReference>
<dbReference type="Pfam" id="PF12704">
    <property type="entry name" value="MacB_PCD"/>
    <property type="match status" value="1"/>
</dbReference>